<evidence type="ECO:0000313" key="3">
    <source>
        <dbReference type="Proteomes" id="UP000026915"/>
    </source>
</evidence>
<feature type="region of interest" description="Disordered" evidence="1">
    <location>
        <begin position="420"/>
        <end position="452"/>
    </location>
</feature>
<dbReference type="AlphaFoldDB" id="A0A061FIM0"/>
<proteinExistence type="predicted"/>
<evidence type="ECO:0000256" key="1">
    <source>
        <dbReference type="SAM" id="MobiDB-lite"/>
    </source>
</evidence>
<sequence>MIIGNVDLDRYSFIEMTNDVLKLLVDDSDVGVRLGISIMSRLPKSYEVFKLKNDGGVLKLLQLNEGTFNVDVNASEGTGSGRIGEASYSDLNASTSRIAIGLGIDKVDLSSEDVEWMLETKSEQDEGRAIDRFLRGIPYALDENMKEGIELYRAKNEKTRFKALCKGNSYEQMIHAALCLDKKTFKIKKRYGVNVHPKKLYRAKKRVQKETKRNIGKSYSYMHLHAHMARDTNLGIIAIMQRGLRPFIGVDGYHLKGPYGKTFLSTIAVAGNYRLFPMAFAVIELKNEVRVKMMKRFNNRYEKACAWEGQVTPKIKKKLDSVKYSGRFPKVVPTSDSEFNVFQGSKTYAVSLRVTRVDPMDLLMLRCIPSKPKKNKRRKLGERPSESINAGKKSIARSVLRVVSGFTSITTRGPFANMKGRPITTTLGHGGGGGGAIAGGHSGAAQTAKSTS</sequence>
<protein>
    <submittedName>
        <fullName evidence="2">Uncharacterized protein</fullName>
    </submittedName>
</protein>
<organism evidence="2 3">
    <name type="scientific">Theobroma cacao</name>
    <name type="common">Cacao</name>
    <name type="synonym">Cocoa</name>
    <dbReference type="NCBI Taxonomy" id="3641"/>
    <lineage>
        <taxon>Eukaryota</taxon>
        <taxon>Viridiplantae</taxon>
        <taxon>Streptophyta</taxon>
        <taxon>Embryophyta</taxon>
        <taxon>Tracheophyta</taxon>
        <taxon>Spermatophyta</taxon>
        <taxon>Magnoliopsida</taxon>
        <taxon>eudicotyledons</taxon>
        <taxon>Gunneridae</taxon>
        <taxon>Pentapetalae</taxon>
        <taxon>rosids</taxon>
        <taxon>malvids</taxon>
        <taxon>Malvales</taxon>
        <taxon>Malvaceae</taxon>
        <taxon>Byttnerioideae</taxon>
        <taxon>Theobroma</taxon>
    </lineage>
</organism>
<dbReference type="Gramene" id="EOY16931">
    <property type="protein sequence ID" value="EOY16931"/>
    <property type="gene ID" value="TCM_036012"/>
</dbReference>
<dbReference type="InParanoid" id="A0A061FIM0"/>
<evidence type="ECO:0000313" key="2">
    <source>
        <dbReference type="EMBL" id="EOY16931.1"/>
    </source>
</evidence>
<accession>A0A061FIM0</accession>
<keyword evidence="3" id="KW-1185">Reference proteome</keyword>
<dbReference type="Proteomes" id="UP000026915">
    <property type="component" value="Chromosome 8"/>
</dbReference>
<reference evidence="2 3" key="1">
    <citation type="journal article" date="2013" name="Genome Biol.">
        <title>The genome sequence of the most widely cultivated cacao type and its use to identify candidate genes regulating pod color.</title>
        <authorList>
            <person name="Motamayor J.C."/>
            <person name="Mockaitis K."/>
            <person name="Schmutz J."/>
            <person name="Haiminen N."/>
            <person name="Iii D.L."/>
            <person name="Cornejo O."/>
            <person name="Findley S.D."/>
            <person name="Zheng P."/>
            <person name="Utro F."/>
            <person name="Royaert S."/>
            <person name="Saski C."/>
            <person name="Jenkins J."/>
            <person name="Podicheti R."/>
            <person name="Zhao M."/>
            <person name="Scheffler B.E."/>
            <person name="Stack J.C."/>
            <person name="Feltus F.A."/>
            <person name="Mustiga G.M."/>
            <person name="Amores F."/>
            <person name="Phillips W."/>
            <person name="Marelli J.P."/>
            <person name="May G.D."/>
            <person name="Shapiro H."/>
            <person name="Ma J."/>
            <person name="Bustamante C.D."/>
            <person name="Schnell R.J."/>
            <person name="Main D."/>
            <person name="Gilbert D."/>
            <person name="Parida L."/>
            <person name="Kuhn D.N."/>
        </authorList>
    </citation>
    <scope>NUCLEOTIDE SEQUENCE [LARGE SCALE GENOMIC DNA]</scope>
    <source>
        <strain evidence="3">cv. Matina 1-6</strain>
    </source>
</reference>
<dbReference type="PANTHER" id="PTHR31973:SF197">
    <property type="entry name" value="SWIM-TYPE DOMAIN-CONTAINING PROTEIN"/>
    <property type="match status" value="1"/>
</dbReference>
<gene>
    <name evidence="2" type="ORF">TCM_036012</name>
</gene>
<dbReference type="HOGENOM" id="CLU_606102_0_0_1"/>
<name>A0A061FIM0_THECC</name>
<dbReference type="PANTHER" id="PTHR31973">
    <property type="entry name" value="POLYPROTEIN, PUTATIVE-RELATED"/>
    <property type="match status" value="1"/>
</dbReference>
<dbReference type="EMBL" id="CM001886">
    <property type="protein sequence ID" value="EOY16931.1"/>
    <property type="molecule type" value="Genomic_DNA"/>
</dbReference>
<feature type="compositionally biased region" description="Gly residues" evidence="1">
    <location>
        <begin position="428"/>
        <end position="442"/>
    </location>
</feature>